<sequence>MGSSEDEWELLQRERVDADAAAAPPPTTCMEMRIKEENNQSAGQPRHRLALSPRWESRPIAFALLRWVAPSISFAGYRGPHLGRPSQRWPCSGPARLQKTGAWPPVGRSVDAAGVTSAGGSGSRKVGRCQLAAFLVGRGDTDRSWPDHRRPDWSAQGAGGRRASAVRPSPANSSLDSALDV</sequence>
<proteinExistence type="predicted"/>
<accession>A0A4S8JBT9</accession>
<evidence type="ECO:0000313" key="3">
    <source>
        <dbReference type="Proteomes" id="UP000317650"/>
    </source>
</evidence>
<gene>
    <name evidence="2" type="ORF">C4D60_Mb03t12330</name>
</gene>
<dbReference type="EMBL" id="PYDT01000006">
    <property type="protein sequence ID" value="THU58262.1"/>
    <property type="molecule type" value="Genomic_DNA"/>
</dbReference>
<comment type="caution">
    <text evidence="2">The sequence shown here is derived from an EMBL/GenBank/DDBJ whole genome shotgun (WGS) entry which is preliminary data.</text>
</comment>
<reference evidence="2 3" key="1">
    <citation type="journal article" date="2019" name="Nat. Plants">
        <title>Genome sequencing of Musa balbisiana reveals subgenome evolution and function divergence in polyploid bananas.</title>
        <authorList>
            <person name="Yao X."/>
        </authorList>
    </citation>
    <scope>NUCLEOTIDE SEQUENCE [LARGE SCALE GENOMIC DNA]</scope>
    <source>
        <strain evidence="3">cv. DH-PKW</strain>
        <tissue evidence="2">Leaves</tissue>
    </source>
</reference>
<feature type="compositionally biased region" description="Basic and acidic residues" evidence="1">
    <location>
        <begin position="140"/>
        <end position="152"/>
    </location>
</feature>
<feature type="compositionally biased region" description="Polar residues" evidence="1">
    <location>
        <begin position="170"/>
        <end position="181"/>
    </location>
</feature>
<feature type="region of interest" description="Disordered" evidence="1">
    <location>
        <begin position="140"/>
        <end position="181"/>
    </location>
</feature>
<protein>
    <submittedName>
        <fullName evidence="2">Uncharacterized protein</fullName>
    </submittedName>
</protein>
<feature type="region of interest" description="Disordered" evidence="1">
    <location>
        <begin position="1"/>
        <end position="25"/>
    </location>
</feature>
<evidence type="ECO:0000313" key="2">
    <source>
        <dbReference type="EMBL" id="THU58262.1"/>
    </source>
</evidence>
<evidence type="ECO:0000256" key="1">
    <source>
        <dbReference type="SAM" id="MobiDB-lite"/>
    </source>
</evidence>
<name>A0A4S8JBT9_MUSBA</name>
<organism evidence="2 3">
    <name type="scientific">Musa balbisiana</name>
    <name type="common">Banana</name>
    <dbReference type="NCBI Taxonomy" id="52838"/>
    <lineage>
        <taxon>Eukaryota</taxon>
        <taxon>Viridiplantae</taxon>
        <taxon>Streptophyta</taxon>
        <taxon>Embryophyta</taxon>
        <taxon>Tracheophyta</taxon>
        <taxon>Spermatophyta</taxon>
        <taxon>Magnoliopsida</taxon>
        <taxon>Liliopsida</taxon>
        <taxon>Zingiberales</taxon>
        <taxon>Musaceae</taxon>
        <taxon>Musa</taxon>
    </lineage>
</organism>
<keyword evidence="3" id="KW-1185">Reference proteome</keyword>
<dbReference type="AlphaFoldDB" id="A0A4S8JBT9"/>
<dbReference type="Proteomes" id="UP000317650">
    <property type="component" value="Chromosome 3"/>
</dbReference>